<sequence length="237" mass="27114">MWMPTDDEIKDMTKVALETFWGLRHLGDKGVRGGKTMDGFAEMLQGVLRRCGVDDTEIIMGKKAKLPSFYRLSKDWDMIVIQNRPDGSRRLLCVLEFKSMKGSVGKNLNNRVEEAVGSSADLWKAYENDAFGVTRPFLGYIYVMSEDIELIIGNTERKGLLFPPLEAFTKFERTGRPANYEERAELFMKHMAQEHLYDKCAFIIADPDIIGEYRQPNLDLTIELLIKTMVGHVQAHQ</sequence>
<keyword evidence="1" id="KW-0255">Endonuclease</keyword>
<name>A0ABW0R3Z5_9BACL</name>
<reference evidence="2" key="1">
    <citation type="journal article" date="2019" name="Int. J. Syst. Evol. Microbiol.">
        <title>The Global Catalogue of Microorganisms (GCM) 10K type strain sequencing project: providing services to taxonomists for standard genome sequencing and annotation.</title>
        <authorList>
            <consortium name="The Broad Institute Genomics Platform"/>
            <consortium name="The Broad Institute Genome Sequencing Center for Infectious Disease"/>
            <person name="Wu L."/>
            <person name="Ma J."/>
        </authorList>
    </citation>
    <scope>NUCLEOTIDE SEQUENCE [LARGE SCALE GENOMIC DNA]</scope>
    <source>
        <strain evidence="2">CGMCC 1.18578</strain>
    </source>
</reference>
<dbReference type="GO" id="GO:0004519">
    <property type="term" value="F:endonuclease activity"/>
    <property type="evidence" value="ECO:0007669"/>
    <property type="project" value="UniProtKB-KW"/>
</dbReference>
<keyword evidence="1" id="KW-0540">Nuclease</keyword>
<keyword evidence="1" id="KW-0378">Hydrolase</keyword>
<evidence type="ECO:0000313" key="1">
    <source>
        <dbReference type="EMBL" id="MFC5531214.1"/>
    </source>
</evidence>
<dbReference type="Proteomes" id="UP001596108">
    <property type="component" value="Unassembled WGS sequence"/>
</dbReference>
<organism evidence="1 2">
    <name type="scientific">Cohnella yongneupensis</name>
    <dbReference type="NCBI Taxonomy" id="425006"/>
    <lineage>
        <taxon>Bacteria</taxon>
        <taxon>Bacillati</taxon>
        <taxon>Bacillota</taxon>
        <taxon>Bacilli</taxon>
        <taxon>Bacillales</taxon>
        <taxon>Paenibacillaceae</taxon>
        <taxon>Cohnella</taxon>
    </lineage>
</organism>
<dbReference type="RefSeq" id="WP_378113260.1">
    <property type="nucleotide sequence ID" value="NZ_JBHSNC010000052.1"/>
</dbReference>
<dbReference type="InterPro" id="IPR007636">
    <property type="entry name" value="Restrct_endonuc_II_XhoI"/>
</dbReference>
<accession>A0ABW0R3Z5</accession>
<protein>
    <submittedName>
        <fullName evidence="1">PaeR7I family type II restriction endonuclease</fullName>
    </submittedName>
</protein>
<dbReference type="EMBL" id="JBHSNC010000052">
    <property type="protein sequence ID" value="MFC5531214.1"/>
    <property type="molecule type" value="Genomic_DNA"/>
</dbReference>
<evidence type="ECO:0000313" key="2">
    <source>
        <dbReference type="Proteomes" id="UP001596108"/>
    </source>
</evidence>
<proteinExistence type="predicted"/>
<dbReference type="Pfam" id="PF04555">
    <property type="entry name" value="XhoI"/>
    <property type="match status" value="1"/>
</dbReference>
<gene>
    <name evidence="1" type="ORF">ACFPQ4_17480</name>
</gene>
<comment type="caution">
    <text evidence="1">The sequence shown here is derived from an EMBL/GenBank/DDBJ whole genome shotgun (WGS) entry which is preliminary data.</text>
</comment>
<keyword evidence="2" id="KW-1185">Reference proteome</keyword>